<keyword evidence="2" id="KW-0812">Transmembrane</keyword>
<dbReference type="PANTHER" id="PTHR21461:SF69">
    <property type="entry name" value="GLYCOSYLTRANSFERASE FAMILY 92 PROTEIN"/>
    <property type="match status" value="1"/>
</dbReference>
<dbReference type="SUPFAM" id="SSF53448">
    <property type="entry name" value="Nucleotide-diphospho-sugar transferases"/>
    <property type="match status" value="1"/>
</dbReference>
<dbReference type="GO" id="GO:0005737">
    <property type="term" value="C:cytoplasm"/>
    <property type="evidence" value="ECO:0007669"/>
    <property type="project" value="TreeGrafter"/>
</dbReference>
<accession>A0A7C9L7M9</accession>
<dbReference type="Proteomes" id="UP000483078">
    <property type="component" value="Unassembled WGS sequence"/>
</dbReference>
<dbReference type="EMBL" id="VENJ01000007">
    <property type="protein sequence ID" value="MTJ04415.1"/>
    <property type="molecule type" value="Genomic_DNA"/>
</dbReference>
<dbReference type="GO" id="GO:0016020">
    <property type="term" value="C:membrane"/>
    <property type="evidence" value="ECO:0007669"/>
    <property type="project" value="UniProtKB-SubCell"/>
</dbReference>
<keyword evidence="4" id="KW-0808">Transferase</keyword>
<evidence type="ECO:0000256" key="2">
    <source>
        <dbReference type="ARBA" id="ARBA00022692"/>
    </source>
</evidence>
<evidence type="ECO:0000313" key="4">
    <source>
        <dbReference type="EMBL" id="MTJ04415.1"/>
    </source>
</evidence>
<evidence type="ECO:0000256" key="1">
    <source>
        <dbReference type="ARBA" id="ARBA00004167"/>
    </source>
</evidence>
<dbReference type="PANTHER" id="PTHR21461">
    <property type="entry name" value="GLYCOSYLTRANSFERASE FAMILY 92 PROTEIN"/>
    <property type="match status" value="1"/>
</dbReference>
<comment type="subcellular location">
    <subcellularLocation>
        <location evidence="1">Membrane</location>
        <topology evidence="1">Single-pass membrane protein</topology>
    </subcellularLocation>
</comment>
<dbReference type="Pfam" id="PF13704">
    <property type="entry name" value="Glyco_tranf_2_4"/>
    <property type="match status" value="1"/>
</dbReference>
<protein>
    <submittedName>
        <fullName evidence="4">Glycosyltransferase family 2 protein</fullName>
    </submittedName>
</protein>
<keyword evidence="3" id="KW-0472">Membrane</keyword>
<dbReference type="RefSeq" id="WP_273249062.1">
    <property type="nucleotide sequence ID" value="NZ_VENJ01000007.1"/>
</dbReference>
<comment type="caution">
    <text evidence="4">The sequence shown here is derived from an EMBL/GenBank/DDBJ whole genome shotgun (WGS) entry which is preliminary data.</text>
</comment>
<gene>
    <name evidence="4" type="ORF">FH759_06950</name>
</gene>
<name>A0A7C9L7M9_9RHOB</name>
<evidence type="ECO:0000313" key="5">
    <source>
        <dbReference type="Proteomes" id="UP000483078"/>
    </source>
</evidence>
<dbReference type="AlphaFoldDB" id="A0A7C9L7M9"/>
<sequence>MTKDIFTVISTMKNEGPFVLEWVSHYKSLGFDNILVCTNDCEDSTRELLRALERKGLVRHHPTRIWPRAGIHRSALKQALRYDEVKQADWNFVCDVDEFLNIKIGDGSVRALVEASGPGADVIAVPWRNFGPGDVRRFSDRPVTHQFRLAEHTPATRKEAGKFVKSLFCGLEKYRRVGIHAPIPHDDWEGRINTVSPGGVPTTVDGERVQPSFEVAQVNHYALRAMETFLVKRARGRANHMSHTLGMQYWKRFDLNDVPDNSIRRYDALVNGWLSSFMADPELRSLHEQSVEWYERRITELRADPELADLVREIDEFRGVQPRRPALRVVGAA</sequence>
<organism evidence="4 5">
    <name type="scientific">Sediminimonas qiaohouensis</name>
    <dbReference type="NCBI Taxonomy" id="552061"/>
    <lineage>
        <taxon>Bacteria</taxon>
        <taxon>Pseudomonadati</taxon>
        <taxon>Pseudomonadota</taxon>
        <taxon>Alphaproteobacteria</taxon>
        <taxon>Rhodobacterales</taxon>
        <taxon>Roseobacteraceae</taxon>
        <taxon>Sediminimonas</taxon>
    </lineage>
</organism>
<keyword evidence="3" id="KW-1133">Transmembrane helix</keyword>
<evidence type="ECO:0000256" key="3">
    <source>
        <dbReference type="ARBA" id="ARBA00022989"/>
    </source>
</evidence>
<reference evidence="4 5" key="1">
    <citation type="submission" date="2019-06" db="EMBL/GenBank/DDBJ databases">
        <title>Enrichment of Autotrophic Halophilic Microorganisms from Red Sea Brine Pool Using Microbial Electrosynthesis System.</title>
        <authorList>
            <person name="Alqahtani M.F."/>
            <person name="Bajracharya S."/>
            <person name="Katuri K.P."/>
            <person name="Ali M."/>
            <person name="Saikaly P.E."/>
        </authorList>
    </citation>
    <scope>NUCLEOTIDE SEQUENCE [LARGE SCALE GENOMIC DNA]</scope>
    <source>
        <strain evidence="4">MES6</strain>
    </source>
</reference>
<proteinExistence type="predicted"/>
<dbReference type="InterPro" id="IPR029044">
    <property type="entry name" value="Nucleotide-diphossugar_trans"/>
</dbReference>
<dbReference type="GO" id="GO:0016757">
    <property type="term" value="F:glycosyltransferase activity"/>
    <property type="evidence" value="ECO:0007669"/>
    <property type="project" value="TreeGrafter"/>
</dbReference>